<proteinExistence type="predicted"/>
<gene>
    <name evidence="1" type="ORF">Tci_873612</name>
</gene>
<feature type="non-terminal residue" evidence="1">
    <location>
        <position position="1"/>
    </location>
</feature>
<evidence type="ECO:0000313" key="1">
    <source>
        <dbReference type="EMBL" id="GFD01643.1"/>
    </source>
</evidence>
<comment type="caution">
    <text evidence="1">The sequence shown here is derived from an EMBL/GenBank/DDBJ whole genome shotgun (WGS) entry which is preliminary data.</text>
</comment>
<reference evidence="1" key="1">
    <citation type="journal article" date="2019" name="Sci. Rep.">
        <title>Draft genome of Tanacetum cinerariifolium, the natural source of mosquito coil.</title>
        <authorList>
            <person name="Yamashiro T."/>
            <person name="Shiraishi A."/>
            <person name="Satake H."/>
            <person name="Nakayama K."/>
        </authorList>
    </citation>
    <scope>NUCLEOTIDE SEQUENCE</scope>
</reference>
<organism evidence="1">
    <name type="scientific">Tanacetum cinerariifolium</name>
    <name type="common">Dalmatian daisy</name>
    <name type="synonym">Chrysanthemum cinerariifolium</name>
    <dbReference type="NCBI Taxonomy" id="118510"/>
    <lineage>
        <taxon>Eukaryota</taxon>
        <taxon>Viridiplantae</taxon>
        <taxon>Streptophyta</taxon>
        <taxon>Embryophyta</taxon>
        <taxon>Tracheophyta</taxon>
        <taxon>Spermatophyta</taxon>
        <taxon>Magnoliopsida</taxon>
        <taxon>eudicotyledons</taxon>
        <taxon>Gunneridae</taxon>
        <taxon>Pentapetalae</taxon>
        <taxon>asterids</taxon>
        <taxon>campanulids</taxon>
        <taxon>Asterales</taxon>
        <taxon>Asteraceae</taxon>
        <taxon>Asteroideae</taxon>
        <taxon>Anthemideae</taxon>
        <taxon>Anthemidinae</taxon>
        <taxon>Tanacetum</taxon>
    </lineage>
</organism>
<sequence length="40" mass="4492">EAKCNSGLNDIHRSDGFSLVIPKDGYALQRAGQRFRTLKE</sequence>
<protein>
    <submittedName>
        <fullName evidence="1">Uncharacterized protein</fullName>
    </submittedName>
</protein>
<accession>A0A699SWJ5</accession>
<dbReference type="EMBL" id="BKCJ011192641">
    <property type="protein sequence ID" value="GFD01643.1"/>
    <property type="molecule type" value="Genomic_DNA"/>
</dbReference>
<dbReference type="AlphaFoldDB" id="A0A699SWJ5"/>
<name>A0A699SWJ5_TANCI</name>